<dbReference type="InterPro" id="IPR000744">
    <property type="entry name" value="NSF_attach"/>
</dbReference>
<evidence type="ECO:0000256" key="2">
    <source>
        <dbReference type="ARBA" id="ARBA00010050"/>
    </source>
</evidence>
<keyword evidence="9" id="KW-1185">Reference proteome</keyword>
<dbReference type="GO" id="GO:0005483">
    <property type="term" value="F:soluble NSF attachment protein activity"/>
    <property type="evidence" value="ECO:0007669"/>
    <property type="project" value="TreeGrafter"/>
</dbReference>
<keyword evidence="6 7" id="KW-0472">Membrane</keyword>
<comment type="function">
    <text evidence="7">Required for vesicular transport between the endoplasmic reticulum and the Golgi apparatus.</text>
</comment>
<evidence type="ECO:0000256" key="1">
    <source>
        <dbReference type="ARBA" id="ARBA00004170"/>
    </source>
</evidence>
<dbReference type="GO" id="GO:0006886">
    <property type="term" value="P:intracellular protein transport"/>
    <property type="evidence" value="ECO:0007669"/>
    <property type="project" value="UniProtKB-UniRule"/>
</dbReference>
<dbReference type="FunFam" id="1.25.40.10:FF:000049">
    <property type="entry name" value="Alpha-soluble NSF attachment protein-like"/>
    <property type="match status" value="1"/>
</dbReference>
<evidence type="ECO:0000256" key="7">
    <source>
        <dbReference type="RuleBase" id="RU367013"/>
    </source>
</evidence>
<sequence length="290" mass="32450">MEDQTAKGEDFLNKAEKKINGWALFSSKYEDAADLYEKSANSFKIAKAWDRAAEVYIKLAGCHLKLDSKHEAASAYVDAANAYKKISPKDAVSCLEQAVSQFMEIGRFNMAARYCKEIGELSEAQQNVDQAIAYFERAADLFQSEEVNTSANQCKLKVAEFAAQQEQYPKAIEIYEEIARQSLNNNLLKYSVKGYLLNAGLCQLCKDDVVAITNALEKYQDLDPTFTGTRECKLLTDLAAAMDEEDIGKFTDAVKEFDSMTRLDAWKTTMLLRAKEALKAKEDGPDPDLT</sequence>
<dbReference type="PRINTS" id="PR00448">
    <property type="entry name" value="NSFATTACHMNT"/>
</dbReference>
<dbReference type="CDD" id="cd15832">
    <property type="entry name" value="SNAP"/>
    <property type="match status" value="1"/>
</dbReference>
<proteinExistence type="inferred from homology"/>
<keyword evidence="4 7" id="KW-0931">ER-Golgi transport</keyword>
<comment type="similarity">
    <text evidence="2 7">Belongs to the SNAP family.</text>
</comment>
<dbReference type="SMART" id="SM00028">
    <property type="entry name" value="TPR"/>
    <property type="match status" value="3"/>
</dbReference>
<dbReference type="PANTHER" id="PTHR13768:SF8">
    <property type="entry name" value="ALPHA-SOLUBLE NSF ATTACHMENT PROTEIN"/>
    <property type="match status" value="1"/>
</dbReference>
<evidence type="ECO:0000256" key="3">
    <source>
        <dbReference type="ARBA" id="ARBA00022448"/>
    </source>
</evidence>
<protein>
    <submittedName>
        <fullName evidence="8">Uncharacterized protein</fullName>
    </submittedName>
</protein>
<keyword evidence="5 7" id="KW-0653">Protein transport</keyword>
<reference evidence="8 9" key="1">
    <citation type="journal article" date="2018" name="Science">
        <title>The opium poppy genome and morphinan production.</title>
        <authorList>
            <person name="Guo L."/>
            <person name="Winzer T."/>
            <person name="Yang X."/>
            <person name="Li Y."/>
            <person name="Ning Z."/>
            <person name="He Z."/>
            <person name="Teodor R."/>
            <person name="Lu Y."/>
            <person name="Bowser T.A."/>
            <person name="Graham I.A."/>
            <person name="Ye K."/>
        </authorList>
    </citation>
    <scope>NUCLEOTIDE SEQUENCE [LARGE SCALE GENOMIC DNA]</scope>
    <source>
        <strain evidence="9">cv. HN1</strain>
        <tissue evidence="8">Leaves</tissue>
    </source>
</reference>
<dbReference type="STRING" id="3469.A0A4Y7LB74"/>
<dbReference type="Pfam" id="PF14938">
    <property type="entry name" value="SNAP"/>
    <property type="match status" value="1"/>
</dbReference>
<dbReference type="Proteomes" id="UP000316621">
    <property type="component" value="Chromosome 11"/>
</dbReference>
<dbReference type="OrthoDB" id="9984275at2759"/>
<evidence type="ECO:0000313" key="8">
    <source>
        <dbReference type="EMBL" id="RZC82496.1"/>
    </source>
</evidence>
<dbReference type="Gene3D" id="1.25.40.10">
    <property type="entry name" value="Tetratricopeptide repeat domain"/>
    <property type="match status" value="1"/>
</dbReference>
<evidence type="ECO:0000256" key="5">
    <source>
        <dbReference type="ARBA" id="ARBA00022927"/>
    </source>
</evidence>
<dbReference type="SUPFAM" id="SSF48452">
    <property type="entry name" value="TPR-like"/>
    <property type="match status" value="1"/>
</dbReference>
<dbReference type="GO" id="GO:0019905">
    <property type="term" value="F:syntaxin binding"/>
    <property type="evidence" value="ECO:0007669"/>
    <property type="project" value="TreeGrafter"/>
</dbReference>
<organism evidence="8 9">
    <name type="scientific">Papaver somniferum</name>
    <name type="common">Opium poppy</name>
    <dbReference type="NCBI Taxonomy" id="3469"/>
    <lineage>
        <taxon>Eukaryota</taxon>
        <taxon>Viridiplantae</taxon>
        <taxon>Streptophyta</taxon>
        <taxon>Embryophyta</taxon>
        <taxon>Tracheophyta</taxon>
        <taxon>Spermatophyta</taxon>
        <taxon>Magnoliopsida</taxon>
        <taxon>Ranunculales</taxon>
        <taxon>Papaveraceae</taxon>
        <taxon>Papaveroideae</taxon>
        <taxon>Papaver</taxon>
    </lineage>
</organism>
<dbReference type="PANTHER" id="PTHR13768">
    <property type="entry name" value="SOLUBLE NSF ATTACHMENT PROTEIN SNAP"/>
    <property type="match status" value="1"/>
</dbReference>
<evidence type="ECO:0000256" key="4">
    <source>
        <dbReference type="ARBA" id="ARBA00022892"/>
    </source>
</evidence>
<evidence type="ECO:0000256" key="6">
    <source>
        <dbReference type="ARBA" id="ARBA00023136"/>
    </source>
</evidence>
<dbReference type="AlphaFoldDB" id="A0A4Y7LB74"/>
<accession>A0A4Y7LB74</accession>
<dbReference type="GO" id="GO:0031201">
    <property type="term" value="C:SNARE complex"/>
    <property type="evidence" value="ECO:0007669"/>
    <property type="project" value="TreeGrafter"/>
</dbReference>
<evidence type="ECO:0000313" key="9">
    <source>
        <dbReference type="Proteomes" id="UP000316621"/>
    </source>
</evidence>
<dbReference type="InterPro" id="IPR011990">
    <property type="entry name" value="TPR-like_helical_dom_sf"/>
</dbReference>
<keyword evidence="3 7" id="KW-0813">Transport</keyword>
<comment type="subcellular location">
    <subcellularLocation>
        <location evidence="1 7">Membrane</location>
        <topology evidence="1 7">Peripheral membrane protein</topology>
    </subcellularLocation>
</comment>
<dbReference type="Gramene" id="RZC82496">
    <property type="protein sequence ID" value="RZC82496"/>
    <property type="gene ID" value="C5167_045282"/>
</dbReference>
<dbReference type="InterPro" id="IPR019734">
    <property type="entry name" value="TPR_rpt"/>
</dbReference>
<dbReference type="OMA" id="EDACDMY"/>
<dbReference type="GO" id="GO:0035494">
    <property type="term" value="P:SNARE complex disassembly"/>
    <property type="evidence" value="ECO:0007669"/>
    <property type="project" value="TreeGrafter"/>
</dbReference>
<dbReference type="EMBL" id="CM010725">
    <property type="protein sequence ID" value="RZC82496.1"/>
    <property type="molecule type" value="Genomic_DNA"/>
</dbReference>
<name>A0A4Y7LB74_PAPSO</name>
<gene>
    <name evidence="8" type="ORF">C5167_045282</name>
</gene>
<dbReference type="GO" id="GO:0005774">
    <property type="term" value="C:vacuolar membrane"/>
    <property type="evidence" value="ECO:0007669"/>
    <property type="project" value="TreeGrafter"/>
</dbReference>